<dbReference type="Pfam" id="PF06985">
    <property type="entry name" value="HET"/>
    <property type="match status" value="1"/>
</dbReference>
<dbReference type="Proteomes" id="UP000184267">
    <property type="component" value="Unassembled WGS sequence"/>
</dbReference>
<gene>
    <name evidence="2" type="ORF">TRAPUB_3520</name>
</gene>
<dbReference type="OrthoDB" id="2750820at2759"/>
<reference evidence="2 3" key="1">
    <citation type="submission" date="2016-10" db="EMBL/GenBank/DDBJ databases">
        <title>Genome sequence of the basidiomycete white-rot fungus Trametes pubescens.</title>
        <authorList>
            <person name="Makela M.R."/>
            <person name="Granchi Z."/>
            <person name="Peng M."/>
            <person name="De Vries R.P."/>
            <person name="Grigoriev I."/>
            <person name="Riley R."/>
            <person name="Hilden K."/>
        </authorList>
    </citation>
    <scope>NUCLEOTIDE SEQUENCE [LARGE SCALE GENOMIC DNA]</scope>
    <source>
        <strain evidence="2 3">FBCC735</strain>
    </source>
</reference>
<dbReference type="InterPro" id="IPR010730">
    <property type="entry name" value="HET"/>
</dbReference>
<organism evidence="2 3">
    <name type="scientific">Trametes pubescens</name>
    <name type="common">White-rot fungus</name>
    <dbReference type="NCBI Taxonomy" id="154538"/>
    <lineage>
        <taxon>Eukaryota</taxon>
        <taxon>Fungi</taxon>
        <taxon>Dikarya</taxon>
        <taxon>Basidiomycota</taxon>
        <taxon>Agaricomycotina</taxon>
        <taxon>Agaricomycetes</taxon>
        <taxon>Polyporales</taxon>
        <taxon>Polyporaceae</taxon>
        <taxon>Trametes</taxon>
    </lineage>
</organism>
<feature type="domain" description="Heterokaryon incompatibility" evidence="1">
    <location>
        <begin position="80"/>
        <end position="235"/>
    </location>
</feature>
<dbReference type="EMBL" id="MNAD01001410">
    <property type="protein sequence ID" value="OJT05661.1"/>
    <property type="molecule type" value="Genomic_DNA"/>
</dbReference>
<dbReference type="OMA" id="WDIVEDY"/>
<proteinExistence type="predicted"/>
<comment type="caution">
    <text evidence="2">The sequence shown here is derived from an EMBL/GenBank/DDBJ whole genome shotgun (WGS) entry which is preliminary data.</text>
</comment>
<evidence type="ECO:0000313" key="2">
    <source>
        <dbReference type="EMBL" id="OJT05661.1"/>
    </source>
</evidence>
<accession>A0A1M2VDC1</accession>
<protein>
    <recommendedName>
        <fullName evidence="1">Heterokaryon incompatibility domain-containing protein</fullName>
    </recommendedName>
</protein>
<dbReference type="PANTHER" id="PTHR33112:SF16">
    <property type="entry name" value="HETEROKARYON INCOMPATIBILITY DOMAIN-CONTAINING PROTEIN"/>
    <property type="match status" value="1"/>
</dbReference>
<dbReference type="AlphaFoldDB" id="A0A1M2VDC1"/>
<name>A0A1M2VDC1_TRAPU</name>
<dbReference type="PANTHER" id="PTHR33112">
    <property type="entry name" value="DOMAIN PROTEIN, PUTATIVE-RELATED"/>
    <property type="match status" value="1"/>
</dbReference>
<evidence type="ECO:0000313" key="3">
    <source>
        <dbReference type="Proteomes" id="UP000184267"/>
    </source>
</evidence>
<evidence type="ECO:0000259" key="1">
    <source>
        <dbReference type="Pfam" id="PF06985"/>
    </source>
</evidence>
<sequence>MGYLDDPAAPYIFTRSSVLDVGSPRALSLAQASIDECVHKHTRCIQLSPSSHPRLPTRLVDCTDLKRPRLLSTHGRHGKYLALSYVWGEAQPHRTTTSNVSAYSDIISPSVLPRTIRDAIYVAHVLGFRFLWIDSLCIIQDSDEDKLHELGRMHHVYRYAFLTLIAASARTVSKGFLRNRPASHRDIAFPFPCGPSALQVGKINLSVTTPSRSGPSYAQPRVEEPINARGWCLQEYYMSPRALIFASDTLRFRCQTATQNVGNAYYNQVRERRLPHVIFLRRPPPAVRGAEDWTAVHRAWWDIVEDYSRRVVSTPSDKLVACGAIADAFRRKLHSEYLAGLWRDTLLQDLLWEKEGDTRLERPAVFRAPSWSWAAVDGRVKVKAQHYLDGTPLAEVVRCTVVLKDAALRFGQVTAGSLVLHAPLIQYDARSRPPSSLETSMNDEADAAGFRRAWLVPLWRPNTFWMAGLIVTRVDSDSPNMERREVYRRIGKFGADPLDDLYAYALDQLVEVEII</sequence>
<keyword evidence="3" id="KW-1185">Reference proteome</keyword>
<dbReference type="STRING" id="154538.A0A1M2VDC1"/>